<evidence type="ECO:0000256" key="2">
    <source>
        <dbReference type="SAM" id="Phobius"/>
    </source>
</evidence>
<sequence>MKTSTFFLCTFNTILLLYMHCSGESLVDEQQREMPVVSEEHCTFDNSDQECAAQTDSKEAYTKPRNQENPGEASKSEDDYQDFLHRSMERLEGMLEESRDQVLEKLRKVMDKMAHSRDRMIKKLDAVLDTVSHSRLVTEIDHLLEEVSHSKLIEDMKSLPRELKESLLLSVRNRSYVAAGIMVIATMVVLVGGSLYFAWCHHDGWSLSYDYKALGASAVAAVTGATQDKDLVQDTGDLAKLLKEKGDEGKSINSQILSVEEKSKDKADNYQRNLNKGGEGSESSDIDISDRVKKDDRIDHGTSLVNREFLDKKSDAKNSDSQANTG</sequence>
<proteinExistence type="predicted"/>
<comment type="caution">
    <text evidence="4">The sequence shown here is derived from an EMBL/GenBank/DDBJ whole genome shotgun (WGS) entry which is preliminary data.</text>
</comment>
<dbReference type="AlphaFoldDB" id="A0AAE1AU44"/>
<feature type="transmembrane region" description="Helical" evidence="2">
    <location>
        <begin position="176"/>
        <end position="199"/>
    </location>
</feature>
<protein>
    <submittedName>
        <fullName evidence="4">Uncharacterized protein</fullName>
    </submittedName>
</protein>
<keyword evidence="3" id="KW-0732">Signal</keyword>
<evidence type="ECO:0000313" key="5">
    <source>
        <dbReference type="Proteomes" id="UP001283361"/>
    </source>
</evidence>
<evidence type="ECO:0000313" key="4">
    <source>
        <dbReference type="EMBL" id="KAK3794002.1"/>
    </source>
</evidence>
<accession>A0AAE1AU44</accession>
<feature type="chain" id="PRO_5041916594" evidence="3">
    <location>
        <begin position="24"/>
        <end position="326"/>
    </location>
</feature>
<keyword evidence="2" id="KW-0812">Transmembrane</keyword>
<feature type="region of interest" description="Disordered" evidence="1">
    <location>
        <begin position="264"/>
        <end position="293"/>
    </location>
</feature>
<keyword evidence="2" id="KW-1133">Transmembrane helix</keyword>
<gene>
    <name evidence="4" type="ORF">RRG08_028436</name>
</gene>
<feature type="signal peptide" evidence="3">
    <location>
        <begin position="1"/>
        <end position="23"/>
    </location>
</feature>
<name>A0AAE1AU44_9GAST</name>
<dbReference type="EMBL" id="JAWDGP010001156">
    <property type="protein sequence ID" value="KAK3794002.1"/>
    <property type="molecule type" value="Genomic_DNA"/>
</dbReference>
<keyword evidence="2" id="KW-0472">Membrane</keyword>
<feature type="region of interest" description="Disordered" evidence="1">
    <location>
        <begin position="45"/>
        <end position="79"/>
    </location>
</feature>
<dbReference type="Proteomes" id="UP001283361">
    <property type="component" value="Unassembled WGS sequence"/>
</dbReference>
<feature type="compositionally biased region" description="Basic and acidic residues" evidence="1">
    <location>
        <begin position="56"/>
        <end position="66"/>
    </location>
</feature>
<evidence type="ECO:0000256" key="3">
    <source>
        <dbReference type="SAM" id="SignalP"/>
    </source>
</evidence>
<organism evidence="4 5">
    <name type="scientific">Elysia crispata</name>
    <name type="common">lettuce slug</name>
    <dbReference type="NCBI Taxonomy" id="231223"/>
    <lineage>
        <taxon>Eukaryota</taxon>
        <taxon>Metazoa</taxon>
        <taxon>Spiralia</taxon>
        <taxon>Lophotrochozoa</taxon>
        <taxon>Mollusca</taxon>
        <taxon>Gastropoda</taxon>
        <taxon>Heterobranchia</taxon>
        <taxon>Euthyneura</taxon>
        <taxon>Panpulmonata</taxon>
        <taxon>Sacoglossa</taxon>
        <taxon>Placobranchoidea</taxon>
        <taxon>Plakobranchidae</taxon>
        <taxon>Elysia</taxon>
    </lineage>
</organism>
<keyword evidence="5" id="KW-1185">Reference proteome</keyword>
<evidence type="ECO:0000256" key="1">
    <source>
        <dbReference type="SAM" id="MobiDB-lite"/>
    </source>
</evidence>
<reference evidence="4" key="1">
    <citation type="journal article" date="2023" name="G3 (Bethesda)">
        <title>A reference genome for the long-term kleptoplast-retaining sea slug Elysia crispata morphotype clarki.</title>
        <authorList>
            <person name="Eastman K.E."/>
            <person name="Pendleton A.L."/>
            <person name="Shaikh M.A."/>
            <person name="Suttiyut T."/>
            <person name="Ogas R."/>
            <person name="Tomko P."/>
            <person name="Gavelis G."/>
            <person name="Widhalm J.R."/>
            <person name="Wisecaver J.H."/>
        </authorList>
    </citation>
    <scope>NUCLEOTIDE SEQUENCE</scope>
    <source>
        <strain evidence="4">ECLA1</strain>
    </source>
</reference>